<evidence type="ECO:0000259" key="1">
    <source>
        <dbReference type="Pfam" id="PF12705"/>
    </source>
</evidence>
<proteinExistence type="predicted"/>
<evidence type="ECO:0000313" key="3">
    <source>
        <dbReference type="Proteomes" id="UP001595799"/>
    </source>
</evidence>
<sequence length="1011" mass="110728">MPVSTARISTIPPEVSFVDALADGLLQRFAEPMELSGATLLLPTRRAVRSLQEAFLRRSGGRSLLLPRMMPLGDLDPEEILLSEEDGLSDAKAFDLPPALPGLSRQLMLARLVQAWRRQRTPEGAALGGSSQDVAAVELAAELARFFDQVQTEGLDFAGLDRLVEGDLAAHWEETLDFLRLVTEHWPQIEAAEGCIGPAERRRRLHEQRIALWRKRPPETPVIAAGSTGSIPSTADLLAAIAELPRGEIVLPGLDRDCSDEVWSWIGQDPAHPQYGLARLLERLEIPRSAVGVWPAGEVASDASQRRRLVAQALLPAQTTQLWQPDAPRESTPDASGLRACLNAVKRLSCRSPGEEALAIALLLRQALETPEKTAALVTPDRDLARRVAAELRRWNIDIDDSAGQPLALTPPGQFLRLTAAMLEEDCAPLPLLAALKHPLARGGQPPGRFREILRRLERAVLRGPRPAPGFEGLHAALRQSGLDEAERAALEEWLNDLAAAFRPCGELRRNGGSLSELLEAHLGFAEYLAGTDEEAGAAALWAGEAGEAAADFVAELREAAGRSPEVGPGDYPALLDSLMSGRVVRPRHGRHPRLAILGPLEARLLHRDLLILGGLNEGTWPAESEPGPWLSRPMRRDFGLPPLERRIGLSAHDFAQAFCAPEVVLSRSTRVEGSPTVPSRWLLRLEACLESHGDAEAIEDISPRLQRWTEEIDRPAEVRACAAPAPRPPLEARPKRLSVTRVETWLRDPYALYAREILGLRPLDPLDADPSLAERGTLIHRILERFVCKWPRELPADPAAELLAIGEEEFADLRAWPGLYAFWMPRFRRIAQWVGAAEARRRAELGDGRILAEVQGRLELPGGFQLTAKADRIECRATRGLALLDYKTGTLPSKKAVHSGLAPQLPLEAAIARAGGFEEVPADSVEALVFWRLSGDEAAGTEADIAPPKEESLDDLARQALEGLERLVRAFEDPETAYHARPRPAYALAYNDYSHLARLKEWAATSTGDA</sequence>
<dbReference type="EMBL" id="JBHSCW010000007">
    <property type="protein sequence ID" value="MFC4352496.1"/>
    <property type="molecule type" value="Genomic_DNA"/>
</dbReference>
<comment type="caution">
    <text evidence="2">The sequence shown here is derived from an EMBL/GenBank/DDBJ whole genome shotgun (WGS) entry which is preliminary data.</text>
</comment>
<dbReference type="Pfam" id="PF12705">
    <property type="entry name" value="PDDEXK_1"/>
    <property type="match status" value="1"/>
</dbReference>
<dbReference type="NCBIfam" id="TIGR02786">
    <property type="entry name" value="addB_alphas"/>
    <property type="match status" value="1"/>
</dbReference>
<dbReference type="InterPro" id="IPR014153">
    <property type="entry name" value="Ds_break_AddB"/>
</dbReference>
<keyword evidence="3" id="KW-1185">Reference proteome</keyword>
<gene>
    <name evidence="2" type="primary">addB</name>
    <name evidence="2" type="ORF">ACFOW6_13175</name>
</gene>
<dbReference type="Proteomes" id="UP001595799">
    <property type="component" value="Unassembled WGS sequence"/>
</dbReference>
<reference evidence="3" key="1">
    <citation type="journal article" date="2019" name="Int. J. Syst. Evol. Microbiol.">
        <title>The Global Catalogue of Microorganisms (GCM) 10K type strain sequencing project: providing services to taxonomists for standard genome sequencing and annotation.</title>
        <authorList>
            <consortium name="The Broad Institute Genomics Platform"/>
            <consortium name="The Broad Institute Genome Sequencing Center for Infectious Disease"/>
            <person name="Wu L."/>
            <person name="Ma J."/>
        </authorList>
    </citation>
    <scope>NUCLEOTIDE SEQUENCE [LARGE SCALE GENOMIC DNA]</scope>
    <source>
        <strain evidence="3">CECT 8472</strain>
    </source>
</reference>
<protein>
    <submittedName>
        <fullName evidence="2">Double-strand break repair protein AddB</fullName>
    </submittedName>
</protein>
<dbReference type="InterPro" id="IPR038726">
    <property type="entry name" value="PDDEXK_AddAB-type"/>
</dbReference>
<dbReference type="InterPro" id="IPR027417">
    <property type="entry name" value="P-loop_NTPase"/>
</dbReference>
<organism evidence="2 3">
    <name type="scientific">Fodinicurvata halophila</name>
    <dbReference type="NCBI Taxonomy" id="1419723"/>
    <lineage>
        <taxon>Bacteria</taxon>
        <taxon>Pseudomonadati</taxon>
        <taxon>Pseudomonadota</taxon>
        <taxon>Alphaproteobacteria</taxon>
        <taxon>Rhodospirillales</taxon>
        <taxon>Rhodovibrionaceae</taxon>
        <taxon>Fodinicurvata</taxon>
    </lineage>
</organism>
<feature type="domain" description="PD-(D/E)XK endonuclease-like" evidence="1">
    <location>
        <begin position="737"/>
        <end position="970"/>
    </location>
</feature>
<dbReference type="SUPFAM" id="SSF52540">
    <property type="entry name" value="P-loop containing nucleoside triphosphate hydrolases"/>
    <property type="match status" value="1"/>
</dbReference>
<accession>A0ABV8UP00</accession>
<dbReference type="RefSeq" id="WP_382422847.1">
    <property type="nucleotide sequence ID" value="NZ_JBHSCW010000007.1"/>
</dbReference>
<evidence type="ECO:0000313" key="2">
    <source>
        <dbReference type="EMBL" id="MFC4352496.1"/>
    </source>
</evidence>
<name>A0ABV8UP00_9PROT</name>